<proteinExistence type="predicted"/>
<dbReference type="EMBL" id="JANGAB010000002">
    <property type="protein sequence ID" value="MCQ4948875.1"/>
    <property type="molecule type" value="Genomic_DNA"/>
</dbReference>
<evidence type="ECO:0000313" key="2">
    <source>
        <dbReference type="Proteomes" id="UP001205063"/>
    </source>
</evidence>
<comment type="caution">
    <text evidence="1">The sequence shown here is derived from an EMBL/GenBank/DDBJ whole genome shotgun (WGS) entry which is preliminary data.</text>
</comment>
<dbReference type="RefSeq" id="WP_185915202.1">
    <property type="nucleotide sequence ID" value="NZ_JACMSD010000002.1"/>
</dbReference>
<sequence length="56" mass="6583">MSESVHLCLSDLIDQDLTSYEYFHSLPADVRQQVEESDVRTFSELQACAEEYRQNR</sequence>
<protein>
    <submittedName>
        <fullName evidence="1">Uncharacterized protein</fullName>
    </submittedName>
</protein>
<organism evidence="1 2">
    <name type="scientific">Bittarella massiliensis</name>
    <name type="common">ex Durand et al. 2017</name>
    <dbReference type="NCBI Taxonomy" id="1720313"/>
    <lineage>
        <taxon>Bacteria</taxon>
        <taxon>Bacillati</taxon>
        <taxon>Bacillota</taxon>
        <taxon>Clostridia</taxon>
        <taxon>Eubacteriales</taxon>
        <taxon>Oscillospiraceae</taxon>
        <taxon>Bittarella (ex Durand et al. 2017)</taxon>
    </lineage>
</organism>
<dbReference type="Proteomes" id="UP001205063">
    <property type="component" value="Unassembled WGS sequence"/>
</dbReference>
<gene>
    <name evidence="1" type="ORF">NE646_04220</name>
</gene>
<reference evidence="1" key="1">
    <citation type="submission" date="2022-06" db="EMBL/GenBank/DDBJ databases">
        <title>Isolation of gut microbiota from human fecal samples.</title>
        <authorList>
            <person name="Pamer E.G."/>
            <person name="Barat B."/>
            <person name="Waligurski E."/>
            <person name="Medina S."/>
            <person name="Paddock L."/>
            <person name="Mostad J."/>
        </authorList>
    </citation>
    <scope>NUCLEOTIDE SEQUENCE</scope>
    <source>
        <strain evidence="1">DFI.7.96</strain>
    </source>
</reference>
<accession>A0AAW5KF54</accession>
<name>A0AAW5KF54_9FIRM</name>
<evidence type="ECO:0000313" key="1">
    <source>
        <dbReference type="EMBL" id="MCQ4948875.1"/>
    </source>
</evidence>
<dbReference type="AlphaFoldDB" id="A0AAW5KF54"/>